<feature type="region of interest" description="Disordered" evidence="1">
    <location>
        <begin position="210"/>
        <end position="230"/>
    </location>
</feature>
<feature type="transmembrane region" description="Helical" evidence="2">
    <location>
        <begin position="185"/>
        <end position="206"/>
    </location>
</feature>
<gene>
    <name evidence="3" type="ORF">ACFSYJ_15550</name>
</gene>
<protein>
    <submittedName>
        <fullName evidence="3">Uncharacterized protein</fullName>
    </submittedName>
</protein>
<keyword evidence="4" id="KW-1185">Reference proteome</keyword>
<feature type="compositionally biased region" description="Pro residues" evidence="1">
    <location>
        <begin position="63"/>
        <end position="94"/>
    </location>
</feature>
<dbReference type="EMBL" id="JBHUKU010000008">
    <property type="protein sequence ID" value="MFD2460027.1"/>
    <property type="molecule type" value="Genomic_DNA"/>
</dbReference>
<evidence type="ECO:0000313" key="4">
    <source>
        <dbReference type="Proteomes" id="UP001597419"/>
    </source>
</evidence>
<dbReference type="Proteomes" id="UP001597419">
    <property type="component" value="Unassembled WGS sequence"/>
</dbReference>
<evidence type="ECO:0000256" key="2">
    <source>
        <dbReference type="SAM" id="Phobius"/>
    </source>
</evidence>
<name>A0ABW5GER5_9PSEU</name>
<feature type="region of interest" description="Disordered" evidence="1">
    <location>
        <begin position="30"/>
        <end position="176"/>
    </location>
</feature>
<dbReference type="RefSeq" id="WP_345398771.1">
    <property type="nucleotide sequence ID" value="NZ_BAABHG010000009.1"/>
</dbReference>
<evidence type="ECO:0000313" key="3">
    <source>
        <dbReference type="EMBL" id="MFD2460027.1"/>
    </source>
</evidence>
<organism evidence="3 4">
    <name type="scientific">Amycolatopsis samaneae</name>
    <dbReference type="NCBI Taxonomy" id="664691"/>
    <lineage>
        <taxon>Bacteria</taxon>
        <taxon>Bacillati</taxon>
        <taxon>Actinomycetota</taxon>
        <taxon>Actinomycetes</taxon>
        <taxon>Pseudonocardiales</taxon>
        <taxon>Pseudonocardiaceae</taxon>
        <taxon>Amycolatopsis</taxon>
    </lineage>
</organism>
<feature type="compositionally biased region" description="Basic and acidic residues" evidence="1">
    <location>
        <begin position="161"/>
        <end position="170"/>
    </location>
</feature>
<proteinExistence type="predicted"/>
<keyword evidence="2" id="KW-0812">Transmembrane</keyword>
<comment type="caution">
    <text evidence="3">The sequence shown here is derived from an EMBL/GenBank/DDBJ whole genome shotgun (WGS) entry which is preliminary data.</text>
</comment>
<accession>A0ABW5GER5</accession>
<keyword evidence="2" id="KW-0472">Membrane</keyword>
<reference evidence="4" key="1">
    <citation type="journal article" date="2019" name="Int. J. Syst. Evol. Microbiol.">
        <title>The Global Catalogue of Microorganisms (GCM) 10K type strain sequencing project: providing services to taxonomists for standard genome sequencing and annotation.</title>
        <authorList>
            <consortium name="The Broad Institute Genomics Platform"/>
            <consortium name="The Broad Institute Genome Sequencing Center for Infectious Disease"/>
            <person name="Wu L."/>
            <person name="Ma J."/>
        </authorList>
    </citation>
    <scope>NUCLEOTIDE SEQUENCE [LARGE SCALE GENOMIC DNA]</scope>
    <source>
        <strain evidence="4">CGMCC 4.7643</strain>
    </source>
</reference>
<evidence type="ECO:0000256" key="1">
    <source>
        <dbReference type="SAM" id="MobiDB-lite"/>
    </source>
</evidence>
<keyword evidence="2" id="KW-1133">Transmembrane helix</keyword>
<feature type="compositionally biased region" description="Low complexity" evidence="1">
    <location>
        <begin position="95"/>
        <end position="104"/>
    </location>
</feature>
<feature type="compositionally biased region" description="Polar residues" evidence="1">
    <location>
        <begin position="216"/>
        <end position="230"/>
    </location>
</feature>
<sequence>MSWQDELRRLDAEVAAGRLNPAEHRRLRDDLLAEASGRTVPSPVASPLRHPAGNTWHSTNPAATPPEARPWPPPPQQPTIPQAPVPPPHSPPVPSQQDAVTLPAQPVPPAPAAGPHGTAFFTDRPTTAPSPADLNPTDALHTGTPAPAGQSTARFPYAAPERGEGNRWDEEMATAPRRSRRLPTWLFLAGGVLLVLVLIIGGTWWLGSDRAKSPQPGETATSASQPSQPQRLTGTMIEERLPQLPGQPYPNNSILSLAKGVDLNLYPRASSELFAQHGATEVVYRGSLAEGTGYLVLAVPTNSGEDARAVTDTLRQGALASGFTALKPDKSTVTGKVGELMANASWYASDNVAVIVWISAPLGADKSALEKQLDQTLSSLRQKLPAR</sequence>